<evidence type="ECO:0008006" key="2">
    <source>
        <dbReference type="Google" id="ProtNLM"/>
    </source>
</evidence>
<accession>A0A941G8S2</accession>
<gene>
    <name evidence="1" type="ORF">KD144_00720</name>
</gene>
<dbReference type="EMBL" id="JAGTPX010000001">
    <property type="protein sequence ID" value="MBR8668047.1"/>
    <property type="molecule type" value="Genomic_DNA"/>
</dbReference>
<protein>
    <recommendedName>
        <fullName evidence="2">YubB ferredoxin-like domain-containing protein</fullName>
    </recommendedName>
</protein>
<organism evidence="1">
    <name type="scientific">Niallia circulans</name>
    <name type="common">Bacillus circulans</name>
    <dbReference type="NCBI Taxonomy" id="1397"/>
    <lineage>
        <taxon>Bacteria</taxon>
        <taxon>Bacillati</taxon>
        <taxon>Bacillota</taxon>
        <taxon>Bacilli</taxon>
        <taxon>Bacillales</taxon>
        <taxon>Bacillaceae</taxon>
        <taxon>Niallia</taxon>
    </lineage>
</organism>
<evidence type="ECO:0000313" key="1">
    <source>
        <dbReference type="EMBL" id="MBR8668047.1"/>
    </source>
</evidence>
<comment type="caution">
    <text evidence="1">The sequence shown here is derived from an EMBL/GenBank/DDBJ whole genome shotgun (WGS) entry which is preliminary data.</text>
</comment>
<dbReference type="AlphaFoldDB" id="A0A941G8S2"/>
<name>A0A941G8S2_NIACI</name>
<sequence length="156" mass="17954">MPNWCEGILKVRGTKEEIKTFLLETLQPIPDGLFGQIPVEKEIKEDDWDLTIKAKNGFYVLGTHRNFIENNIEFYFATEDEIKVCVLDGFKAAWGIASTPLADLSKIYNVDLKIYAFERGMEFNQDIEIHKGEIVKDVEIEFNDYTWECVNPILGG</sequence>
<reference evidence="1" key="1">
    <citation type="submission" date="2021-04" db="EMBL/GenBank/DDBJ databases">
        <title>Genomic analysis of electroactive and textile dye degrading Bacillus circulans strain: DC10 isolated from constructed wetland-microbial fuel cells treating textile dye wastewaters.</title>
        <authorList>
            <person name="Patel D.U."/>
            <person name="Desai C.R."/>
        </authorList>
    </citation>
    <scope>NUCLEOTIDE SEQUENCE</scope>
    <source>
        <strain evidence="1">DC10</strain>
    </source>
</reference>
<proteinExistence type="predicted"/>
<dbReference type="RefSeq" id="WP_212116716.1">
    <property type="nucleotide sequence ID" value="NZ_JAGTPX020000001.1"/>
</dbReference>